<reference evidence="3" key="1">
    <citation type="submission" date="2017-12" db="EMBL/GenBank/DDBJ databases">
        <title>FDA dAtabase for Regulatory Grade micrObial Sequences (FDA-ARGOS): Supporting development and validation of Infectious Disease Dx tests.</title>
        <authorList>
            <person name="Hoffmann M."/>
            <person name="Allard M."/>
            <person name="Evans P."/>
            <person name="Brown E."/>
            <person name="Tallon L."/>
            <person name="Sadzewicz L."/>
            <person name="Sengamalay N."/>
            <person name="Ott S."/>
            <person name="Godinez A."/>
            <person name="Nagaraj S."/>
            <person name="Vavikolanu K."/>
            <person name="Aluvathingal J."/>
            <person name="Nadendla S."/>
            <person name="Sichtig H."/>
        </authorList>
    </citation>
    <scope>NUCLEOTIDE SEQUENCE [LARGE SCALE GENOMIC DNA]</scope>
    <source>
        <strain evidence="3">FDAARGOS_249</strain>
    </source>
</reference>
<dbReference type="PROSITE" id="PS51671">
    <property type="entry name" value="ACT"/>
    <property type="match status" value="1"/>
</dbReference>
<sequence>MIFQFIRLKVVNRPGVLNRVTQVVLKPRYNIDTLTLAGTDDPAISYITIGINFQDLEAATLLTRQLLKQVDVVSAAQLDPSELG</sequence>
<dbReference type="SUPFAM" id="SSF55021">
    <property type="entry name" value="ACT-like"/>
    <property type="match status" value="1"/>
</dbReference>
<accession>A0A2J9PMG9</accession>
<dbReference type="RefSeq" id="WP_083068577.1">
    <property type="nucleotide sequence ID" value="NZ_JALXKY010000008.1"/>
</dbReference>
<name>A0A2J9PMG9_9LACT</name>
<evidence type="ECO:0000313" key="3">
    <source>
        <dbReference type="Proteomes" id="UP000192813"/>
    </source>
</evidence>
<dbReference type="AlphaFoldDB" id="A0A2J9PMG9"/>
<dbReference type="Gene3D" id="3.30.70.260">
    <property type="match status" value="1"/>
</dbReference>
<protein>
    <submittedName>
        <fullName evidence="2">Acetolactate synthase small subunit</fullName>
    </submittedName>
</protein>
<dbReference type="Proteomes" id="UP000192813">
    <property type="component" value="Unassembled WGS sequence"/>
</dbReference>
<organism evidence="2 3">
    <name type="scientific">Aerococcus viridans</name>
    <dbReference type="NCBI Taxonomy" id="1377"/>
    <lineage>
        <taxon>Bacteria</taxon>
        <taxon>Bacillati</taxon>
        <taxon>Bacillota</taxon>
        <taxon>Bacilli</taxon>
        <taxon>Lactobacillales</taxon>
        <taxon>Aerococcaceae</taxon>
        <taxon>Aerococcus</taxon>
    </lineage>
</organism>
<evidence type="ECO:0000313" key="2">
    <source>
        <dbReference type="EMBL" id="PNL91532.1"/>
    </source>
</evidence>
<dbReference type="InterPro" id="IPR045865">
    <property type="entry name" value="ACT-like_dom_sf"/>
</dbReference>
<dbReference type="InterPro" id="IPR054480">
    <property type="entry name" value="AHAS_small-like_ACT"/>
</dbReference>
<gene>
    <name evidence="2" type="ORF">A6J77_004570</name>
</gene>
<feature type="domain" description="ACT" evidence="1">
    <location>
        <begin position="5"/>
        <end position="81"/>
    </location>
</feature>
<dbReference type="InterPro" id="IPR002912">
    <property type="entry name" value="ACT_dom"/>
</dbReference>
<dbReference type="Pfam" id="PF22629">
    <property type="entry name" value="ACT_AHAS_ss"/>
    <property type="match status" value="1"/>
</dbReference>
<comment type="caution">
    <text evidence="2">The sequence shown here is derived from an EMBL/GenBank/DDBJ whole genome shotgun (WGS) entry which is preliminary data.</text>
</comment>
<dbReference type="EMBL" id="NBTM02000001">
    <property type="protein sequence ID" value="PNL91532.1"/>
    <property type="molecule type" value="Genomic_DNA"/>
</dbReference>
<proteinExistence type="predicted"/>
<evidence type="ECO:0000259" key="1">
    <source>
        <dbReference type="PROSITE" id="PS51671"/>
    </source>
</evidence>